<protein>
    <recommendedName>
        <fullName evidence="5">Small secreted domain</fullName>
    </recommendedName>
</protein>
<reference evidence="4" key="1">
    <citation type="journal article" date="2019" name="Int. J. Syst. Evol. Microbiol.">
        <title>The Global Catalogue of Microorganisms (GCM) 10K type strain sequencing project: providing services to taxonomists for standard genome sequencing and annotation.</title>
        <authorList>
            <consortium name="The Broad Institute Genomics Platform"/>
            <consortium name="The Broad Institute Genome Sequencing Center for Infectious Disease"/>
            <person name="Wu L."/>
            <person name="Ma J."/>
        </authorList>
    </citation>
    <scope>NUCLEOTIDE SEQUENCE [LARGE SCALE GENOMIC DNA]</scope>
    <source>
        <strain evidence="4">JCM 16904</strain>
    </source>
</reference>
<proteinExistence type="predicted"/>
<evidence type="ECO:0008006" key="5">
    <source>
        <dbReference type="Google" id="ProtNLM"/>
    </source>
</evidence>
<evidence type="ECO:0000313" key="4">
    <source>
        <dbReference type="Proteomes" id="UP001500902"/>
    </source>
</evidence>
<organism evidence="3 4">
    <name type="scientific">Nonomuraea antimicrobica</name>
    <dbReference type="NCBI Taxonomy" id="561173"/>
    <lineage>
        <taxon>Bacteria</taxon>
        <taxon>Bacillati</taxon>
        <taxon>Actinomycetota</taxon>
        <taxon>Actinomycetes</taxon>
        <taxon>Streptosporangiales</taxon>
        <taxon>Streptosporangiaceae</taxon>
        <taxon>Nonomuraea</taxon>
    </lineage>
</organism>
<dbReference type="RefSeq" id="WP_344881887.1">
    <property type="nucleotide sequence ID" value="NZ_BAAAZP010000089.1"/>
</dbReference>
<gene>
    <name evidence="3" type="ORF">GCM10022224_047220</name>
</gene>
<keyword evidence="2" id="KW-0732">Signal</keyword>
<accession>A0ABP7C5S8</accession>
<evidence type="ECO:0000256" key="2">
    <source>
        <dbReference type="SAM" id="SignalP"/>
    </source>
</evidence>
<sequence length="114" mass="11189">MRKAALTLAAAGLWTLLAAPAYAASLPTVVPPAPPAGQSQPVHPAPAPAAEPAAPAAEPVAPAPEAAPPSSLVTVFNDEIIEPINIPVSTCDNLLSQHTSTSCNAGAASATTVP</sequence>
<feature type="signal peptide" evidence="2">
    <location>
        <begin position="1"/>
        <end position="23"/>
    </location>
</feature>
<comment type="caution">
    <text evidence="3">The sequence shown here is derived from an EMBL/GenBank/DDBJ whole genome shotgun (WGS) entry which is preliminary data.</text>
</comment>
<name>A0ABP7C5S8_9ACTN</name>
<feature type="region of interest" description="Disordered" evidence="1">
    <location>
        <begin position="28"/>
        <end position="69"/>
    </location>
</feature>
<keyword evidence="4" id="KW-1185">Reference proteome</keyword>
<feature type="compositionally biased region" description="Low complexity" evidence="1">
    <location>
        <begin position="50"/>
        <end position="60"/>
    </location>
</feature>
<feature type="chain" id="PRO_5045748944" description="Small secreted domain" evidence="2">
    <location>
        <begin position="24"/>
        <end position="114"/>
    </location>
</feature>
<evidence type="ECO:0000313" key="3">
    <source>
        <dbReference type="EMBL" id="GAA3677681.1"/>
    </source>
</evidence>
<dbReference type="EMBL" id="BAAAZP010000089">
    <property type="protein sequence ID" value="GAA3677681.1"/>
    <property type="molecule type" value="Genomic_DNA"/>
</dbReference>
<dbReference type="Proteomes" id="UP001500902">
    <property type="component" value="Unassembled WGS sequence"/>
</dbReference>
<evidence type="ECO:0000256" key="1">
    <source>
        <dbReference type="SAM" id="MobiDB-lite"/>
    </source>
</evidence>